<accession>A0A847UBR4</accession>
<dbReference type="Proteomes" id="UP000608662">
    <property type="component" value="Unassembled WGS sequence"/>
</dbReference>
<dbReference type="OrthoDB" id="209680at2157"/>
<reference evidence="3" key="1">
    <citation type="submission" date="2019-12" db="EMBL/GenBank/DDBJ databases">
        <title>Whole-genome sequence of Halomicrobium mukohataei pws1.</title>
        <authorList>
            <person name="Verma D.K."/>
            <person name="Gopal K."/>
            <person name="Prasad E.S."/>
        </authorList>
    </citation>
    <scope>NUCLEOTIDE SEQUENCE</scope>
    <source>
        <strain evidence="3">Pws1</strain>
    </source>
</reference>
<proteinExistence type="predicted"/>
<dbReference type="RefSeq" id="WP_153553608.1">
    <property type="nucleotide sequence ID" value="NZ_WOYG01000001.1"/>
</dbReference>
<name>A0A847UBR4_9EURY</name>
<dbReference type="GeneID" id="94361302"/>
<evidence type="ECO:0000313" key="4">
    <source>
        <dbReference type="Proteomes" id="UP000608662"/>
    </source>
</evidence>
<evidence type="ECO:0000313" key="3">
    <source>
        <dbReference type="EMBL" id="NLV10855.1"/>
    </source>
</evidence>
<dbReference type="AlphaFoldDB" id="A0A847UBR4"/>
<evidence type="ECO:0000256" key="1">
    <source>
        <dbReference type="SAM" id="MobiDB-lite"/>
    </source>
</evidence>
<evidence type="ECO:0000259" key="2">
    <source>
        <dbReference type="Pfam" id="PF26408"/>
    </source>
</evidence>
<organism evidence="3 4">
    <name type="scientific">Halomicrobium mukohataei</name>
    <dbReference type="NCBI Taxonomy" id="57705"/>
    <lineage>
        <taxon>Archaea</taxon>
        <taxon>Methanobacteriati</taxon>
        <taxon>Methanobacteriota</taxon>
        <taxon>Stenosarchaea group</taxon>
        <taxon>Halobacteria</taxon>
        <taxon>Halobacteriales</taxon>
        <taxon>Haloarculaceae</taxon>
        <taxon>Halomicrobium</taxon>
    </lineage>
</organism>
<dbReference type="InterPro" id="IPR058419">
    <property type="entry name" value="DUF8106"/>
</dbReference>
<dbReference type="EMBL" id="WOYG01000001">
    <property type="protein sequence ID" value="NLV10855.1"/>
    <property type="molecule type" value="Genomic_DNA"/>
</dbReference>
<comment type="caution">
    <text evidence="3">The sequence shown here is derived from an EMBL/GenBank/DDBJ whole genome shotgun (WGS) entry which is preliminary data.</text>
</comment>
<feature type="region of interest" description="Disordered" evidence="1">
    <location>
        <begin position="1"/>
        <end position="24"/>
    </location>
</feature>
<feature type="domain" description="DUF8106" evidence="2">
    <location>
        <begin position="23"/>
        <end position="65"/>
    </location>
</feature>
<protein>
    <recommendedName>
        <fullName evidence="2">DUF8106 domain-containing protein</fullName>
    </recommendedName>
</protein>
<dbReference type="Pfam" id="PF26408">
    <property type="entry name" value="DUF8106"/>
    <property type="match status" value="1"/>
</dbReference>
<gene>
    <name evidence="3" type="ORF">GOC74_13060</name>
</gene>
<sequence length="65" mass="7104">MTSIDSRCTAASAEAPPPTTGRRKSLLFCPTCEFESSADEKWIVHATADERELVCPDCRSTVATR</sequence>